<dbReference type="Pfam" id="PF01408">
    <property type="entry name" value="GFO_IDH_MocA"/>
    <property type="match status" value="1"/>
</dbReference>
<dbReference type="Gene3D" id="3.40.50.720">
    <property type="entry name" value="NAD(P)-binding Rossmann-like Domain"/>
    <property type="match status" value="1"/>
</dbReference>
<dbReference type="InterPro" id="IPR051317">
    <property type="entry name" value="Gfo/Idh/MocA_oxidoreduct"/>
</dbReference>
<reference evidence="4 5" key="1">
    <citation type="journal article" date="2014" name="Genome Announc.">
        <title>Draft Genome Sequence of Kocuria palustris PEL.</title>
        <authorList>
            <person name="Sharma G."/>
            <person name="Khatri I."/>
            <person name="Subramanian S."/>
        </authorList>
    </citation>
    <scope>NUCLEOTIDE SEQUENCE [LARGE SCALE GENOMIC DNA]</scope>
    <source>
        <strain evidence="4 5">PEL</strain>
    </source>
</reference>
<dbReference type="GO" id="GO:0000166">
    <property type="term" value="F:nucleotide binding"/>
    <property type="evidence" value="ECO:0007669"/>
    <property type="project" value="InterPro"/>
</dbReference>
<organism evidence="4 5">
    <name type="scientific">Kocuria palustris PEL</name>
    <dbReference type="NCBI Taxonomy" id="1236550"/>
    <lineage>
        <taxon>Bacteria</taxon>
        <taxon>Bacillati</taxon>
        <taxon>Actinomycetota</taxon>
        <taxon>Actinomycetes</taxon>
        <taxon>Micrococcales</taxon>
        <taxon>Micrococcaceae</taxon>
        <taxon>Kocuria</taxon>
    </lineage>
</organism>
<dbReference type="Proteomes" id="UP000009877">
    <property type="component" value="Unassembled WGS sequence"/>
</dbReference>
<evidence type="ECO:0000259" key="2">
    <source>
        <dbReference type="Pfam" id="PF01408"/>
    </source>
</evidence>
<evidence type="ECO:0000259" key="3">
    <source>
        <dbReference type="Pfam" id="PF22725"/>
    </source>
</evidence>
<dbReference type="PANTHER" id="PTHR43708:SF8">
    <property type="entry name" value="OXIDOREDUCTASE"/>
    <property type="match status" value="1"/>
</dbReference>
<dbReference type="Pfam" id="PF22725">
    <property type="entry name" value="GFO_IDH_MocA_C3"/>
    <property type="match status" value="1"/>
</dbReference>
<dbReference type="RefSeq" id="WP_006214582.1">
    <property type="nucleotide sequence ID" value="NZ_ANHZ02000009.1"/>
</dbReference>
<dbReference type="EMBL" id="ANHZ02000009">
    <property type="protein sequence ID" value="EME36712.1"/>
    <property type="molecule type" value="Genomic_DNA"/>
</dbReference>
<dbReference type="PANTHER" id="PTHR43708">
    <property type="entry name" value="CONSERVED EXPRESSED OXIDOREDUCTASE (EUROFUNG)"/>
    <property type="match status" value="1"/>
</dbReference>
<dbReference type="AlphaFoldDB" id="M2WDW0"/>
<sequence length="342" mass="36652">MRLGLVGYGNGGRFFHAPFIEAADDVDLVGVVARSERTRAAVREDLPDAAIHGSLTEMLASGVDAVTITTPPQTREQLVLEAIEAGVHVVADKPFAPTAEAGQAMVDAAERAGVILSVFHNRRFDADVRTVRSVLDGGRLGRLQRVHSRFDLDQPEQLEAGPEGGLLRDLGTHLVDQMMWLLGPVTAVSAQLDEVELPEGRTDASFVLSLRHRSGPVSYVSSTKLNHLQERELLVYGAGGSYVARSSDVQAEAIFAGQRPAADKAAWGYEAPERWGVLRTESGAQRIPSEQGAYFEFYEQFARACAGTGPAPSPGAEGVAVLAVLDAARRSALSGQWEGVRD</sequence>
<dbReference type="InterPro" id="IPR036291">
    <property type="entry name" value="NAD(P)-bd_dom_sf"/>
</dbReference>
<keyword evidence="1" id="KW-0520">NAD</keyword>
<evidence type="ECO:0000256" key="1">
    <source>
        <dbReference type="ARBA" id="ARBA00023027"/>
    </source>
</evidence>
<dbReference type="InterPro" id="IPR055170">
    <property type="entry name" value="GFO_IDH_MocA-like_dom"/>
</dbReference>
<dbReference type="InterPro" id="IPR000683">
    <property type="entry name" value="Gfo/Idh/MocA-like_OxRdtase_N"/>
</dbReference>
<name>M2WDW0_9MICC</name>
<protein>
    <submittedName>
        <fullName evidence="4">Myo-inositol 2-dehydrogenase</fullName>
    </submittedName>
</protein>
<gene>
    <name evidence="4" type="ORF">C884_02522</name>
</gene>
<evidence type="ECO:0000313" key="5">
    <source>
        <dbReference type="Proteomes" id="UP000009877"/>
    </source>
</evidence>
<dbReference type="SUPFAM" id="SSF51735">
    <property type="entry name" value="NAD(P)-binding Rossmann-fold domains"/>
    <property type="match status" value="1"/>
</dbReference>
<proteinExistence type="predicted"/>
<dbReference type="SUPFAM" id="SSF55347">
    <property type="entry name" value="Glyceraldehyde-3-phosphate dehydrogenase-like, C-terminal domain"/>
    <property type="match status" value="1"/>
</dbReference>
<accession>M2WDW0</accession>
<comment type="caution">
    <text evidence="4">The sequence shown here is derived from an EMBL/GenBank/DDBJ whole genome shotgun (WGS) entry which is preliminary data.</text>
</comment>
<evidence type="ECO:0000313" key="4">
    <source>
        <dbReference type="EMBL" id="EME36712.1"/>
    </source>
</evidence>
<keyword evidence="5" id="KW-1185">Reference proteome</keyword>
<feature type="domain" description="GFO/IDH/MocA-like oxidoreductase" evidence="3">
    <location>
        <begin position="128"/>
        <end position="242"/>
    </location>
</feature>
<feature type="domain" description="Gfo/Idh/MocA-like oxidoreductase N-terminal" evidence="2">
    <location>
        <begin position="2"/>
        <end position="120"/>
    </location>
</feature>
<dbReference type="Gene3D" id="3.30.360.10">
    <property type="entry name" value="Dihydrodipicolinate Reductase, domain 2"/>
    <property type="match status" value="1"/>
</dbReference>